<accession>A0ABY1QJB0</accession>
<reference evidence="4 5" key="1">
    <citation type="submission" date="2017-05" db="EMBL/GenBank/DDBJ databases">
        <authorList>
            <person name="Varghese N."/>
            <person name="Submissions S."/>
        </authorList>
    </citation>
    <scope>NUCLEOTIDE SEQUENCE [LARGE SCALE GENOMIC DNA]</scope>
    <source>
        <strain evidence="4 5">DSM 25457</strain>
    </source>
</reference>
<dbReference type="InterPro" id="IPR036709">
    <property type="entry name" value="Autotransporte_beta_dom_sf"/>
</dbReference>
<sequence length="471" mass="50799">MDARKLAMVSILTFMAASPADAMLIFVKTLTGKTLTIDVEANDTIENVKSKIQEKEGIPPDQQNLVFAGKELDDGRTLSDYNIQKEATLHLVVLATGGGGDSPAAIAGSQIASLHAGISHSSISLGGFQFQFLRDQVNTIVNSQQLGSVPGNPVAIRSQAMTSSDVRLVSYQSPIAIADGDNESSAGPCQCGCRATSKHGCQCKVDRGGWLQGYGIGGQTDGGRDNTGFDYVGGGSQFGLFRWFDQQTIAGVFGSFTNQDLSFDDRTHADINSTHVGSFLHRHDTSGNYYLLTGSIGYNHHETSRTNAHGEFDGIQTGLFLERGWSRKWRGAVVQPAISLQHIYLSQDDYRETGTSGAIVDDQHTHSLRSRIGIAASSATSMNWGERWAITPSGRIDWMHEYLDTDAVVTGTLGGTAFSSMASELDRDWAVFNIGVLGTHGQQWTVSANYDLQLNNDQSLHVASGGFAYVW</sequence>
<keyword evidence="1" id="KW-0732">Signal</keyword>
<evidence type="ECO:0000256" key="1">
    <source>
        <dbReference type="SAM" id="SignalP"/>
    </source>
</evidence>
<dbReference type="Gene3D" id="2.40.128.130">
    <property type="entry name" value="Autotransporter beta-domain"/>
    <property type="match status" value="1"/>
</dbReference>
<dbReference type="CDD" id="cd01803">
    <property type="entry name" value="Ubl_ubiquitin"/>
    <property type="match status" value="1"/>
</dbReference>
<name>A0ABY1QJB0_9BACT</name>
<dbReference type="InterPro" id="IPR000626">
    <property type="entry name" value="Ubiquitin-like_dom"/>
</dbReference>
<dbReference type="Pfam" id="PF03797">
    <property type="entry name" value="Autotransporter"/>
    <property type="match status" value="1"/>
</dbReference>
<dbReference type="InterPro" id="IPR029071">
    <property type="entry name" value="Ubiquitin-like_domsf"/>
</dbReference>
<dbReference type="InterPro" id="IPR019954">
    <property type="entry name" value="Ubiquitin_CS"/>
</dbReference>
<dbReference type="PROSITE" id="PS00299">
    <property type="entry name" value="UBIQUITIN_1"/>
    <property type="match status" value="1"/>
</dbReference>
<dbReference type="SUPFAM" id="SSF103515">
    <property type="entry name" value="Autotransporter"/>
    <property type="match status" value="1"/>
</dbReference>
<dbReference type="PRINTS" id="PR00348">
    <property type="entry name" value="UBIQUITIN"/>
</dbReference>
<dbReference type="RefSeq" id="WP_283434613.1">
    <property type="nucleotide sequence ID" value="NZ_FXUG01000015.1"/>
</dbReference>
<organism evidence="4 5">
    <name type="scientific">Neorhodopirellula lusitana</name>
    <dbReference type="NCBI Taxonomy" id="445327"/>
    <lineage>
        <taxon>Bacteria</taxon>
        <taxon>Pseudomonadati</taxon>
        <taxon>Planctomycetota</taxon>
        <taxon>Planctomycetia</taxon>
        <taxon>Pirellulales</taxon>
        <taxon>Pirellulaceae</taxon>
        <taxon>Neorhodopirellula</taxon>
    </lineage>
</organism>
<evidence type="ECO:0000259" key="3">
    <source>
        <dbReference type="PROSITE" id="PS51208"/>
    </source>
</evidence>
<dbReference type="InterPro" id="IPR050158">
    <property type="entry name" value="Ubiquitin_ubiquitin-like"/>
</dbReference>
<dbReference type="EMBL" id="FXUG01000015">
    <property type="protein sequence ID" value="SMP72401.1"/>
    <property type="molecule type" value="Genomic_DNA"/>
</dbReference>
<evidence type="ECO:0000259" key="2">
    <source>
        <dbReference type="PROSITE" id="PS50053"/>
    </source>
</evidence>
<keyword evidence="5" id="KW-1185">Reference proteome</keyword>
<evidence type="ECO:0000313" key="4">
    <source>
        <dbReference type="EMBL" id="SMP72401.1"/>
    </source>
</evidence>
<dbReference type="InterPro" id="IPR019956">
    <property type="entry name" value="Ubiquitin_dom"/>
</dbReference>
<dbReference type="PROSITE" id="PS50053">
    <property type="entry name" value="UBIQUITIN_2"/>
    <property type="match status" value="1"/>
</dbReference>
<feature type="domain" description="Ubiquitin-like" evidence="2">
    <location>
        <begin position="23"/>
        <end position="98"/>
    </location>
</feature>
<dbReference type="InterPro" id="IPR005546">
    <property type="entry name" value="Autotransporte_beta"/>
</dbReference>
<dbReference type="NCBIfam" id="TIGR01414">
    <property type="entry name" value="autotrans_barl"/>
    <property type="match status" value="1"/>
</dbReference>
<gene>
    <name evidence="4" type="ORF">SAMN06265222_11582</name>
</gene>
<evidence type="ECO:0000313" key="5">
    <source>
        <dbReference type="Proteomes" id="UP001158067"/>
    </source>
</evidence>
<comment type="caution">
    <text evidence="4">The sequence shown here is derived from an EMBL/GenBank/DDBJ whole genome shotgun (WGS) entry which is preliminary data.</text>
</comment>
<dbReference type="Proteomes" id="UP001158067">
    <property type="component" value="Unassembled WGS sequence"/>
</dbReference>
<feature type="signal peptide" evidence="1">
    <location>
        <begin position="1"/>
        <end position="22"/>
    </location>
</feature>
<dbReference type="InterPro" id="IPR006315">
    <property type="entry name" value="OM_autotransptr_brl_dom"/>
</dbReference>
<dbReference type="PROSITE" id="PS51208">
    <property type="entry name" value="AUTOTRANSPORTER"/>
    <property type="match status" value="1"/>
</dbReference>
<dbReference type="SMART" id="SM00869">
    <property type="entry name" value="Autotransporter"/>
    <property type="match status" value="1"/>
</dbReference>
<proteinExistence type="predicted"/>
<dbReference type="Pfam" id="PF00240">
    <property type="entry name" value="ubiquitin"/>
    <property type="match status" value="1"/>
</dbReference>
<dbReference type="SUPFAM" id="SSF54236">
    <property type="entry name" value="Ubiquitin-like"/>
    <property type="match status" value="1"/>
</dbReference>
<feature type="chain" id="PRO_5045070199" evidence="1">
    <location>
        <begin position="23"/>
        <end position="471"/>
    </location>
</feature>
<dbReference type="Gene3D" id="3.10.20.90">
    <property type="entry name" value="Phosphatidylinositol 3-kinase Catalytic Subunit, Chain A, domain 1"/>
    <property type="match status" value="1"/>
</dbReference>
<dbReference type="SMART" id="SM00213">
    <property type="entry name" value="UBQ"/>
    <property type="match status" value="1"/>
</dbReference>
<feature type="domain" description="Autotransporter" evidence="3">
    <location>
        <begin position="202"/>
        <end position="471"/>
    </location>
</feature>
<protein>
    <submittedName>
        <fullName evidence="4">Outer membrane autotransporter barrel domain-containing protein</fullName>
    </submittedName>
</protein>
<dbReference type="PANTHER" id="PTHR10666">
    <property type="entry name" value="UBIQUITIN"/>
    <property type="match status" value="1"/>
</dbReference>